<dbReference type="InterPro" id="IPR000223">
    <property type="entry name" value="Pept_S26A_signal_pept_1"/>
</dbReference>
<feature type="active site" evidence="6">
    <location>
        <position position="152"/>
    </location>
</feature>
<feature type="active site" evidence="6">
    <location>
        <position position="91"/>
    </location>
</feature>
<dbReference type="GO" id="GO:0016020">
    <property type="term" value="C:membrane"/>
    <property type="evidence" value="ECO:0007669"/>
    <property type="project" value="UniProtKB-SubCell"/>
</dbReference>
<comment type="similarity">
    <text evidence="2 7">Belongs to the peptidase S26 family.</text>
</comment>
<evidence type="ECO:0000256" key="6">
    <source>
        <dbReference type="PIRSR" id="PIRSR600223-1"/>
    </source>
</evidence>
<accession>A0A0B4CSA3</accession>
<dbReference type="EC" id="3.4.21.89" evidence="3 7"/>
<evidence type="ECO:0000256" key="1">
    <source>
        <dbReference type="ARBA" id="ARBA00000677"/>
    </source>
</evidence>
<dbReference type="GO" id="GO:0004252">
    <property type="term" value="F:serine-type endopeptidase activity"/>
    <property type="evidence" value="ECO:0007669"/>
    <property type="project" value="InterPro"/>
</dbReference>
<feature type="domain" description="Peptidase S26" evidence="9">
    <location>
        <begin position="62"/>
        <end position="269"/>
    </location>
</feature>
<evidence type="ECO:0000256" key="3">
    <source>
        <dbReference type="ARBA" id="ARBA00013208"/>
    </source>
</evidence>
<reference evidence="10 11" key="1">
    <citation type="submission" date="2014-12" db="EMBL/GenBank/DDBJ databases">
        <title>Genome sequencing of Brevundimonas nasdae TPW30.</title>
        <authorList>
            <person name="Tan P.W."/>
            <person name="Chan K.-G."/>
        </authorList>
    </citation>
    <scope>NUCLEOTIDE SEQUENCE [LARGE SCALE GENOMIC DNA]</scope>
    <source>
        <strain evidence="10 11">TPW30</strain>
    </source>
</reference>
<dbReference type="Proteomes" id="UP000031166">
    <property type="component" value="Unassembled WGS sequence"/>
</dbReference>
<sequence>MSEDQKPDDANRDATPEERFAASEADAPVRSVQEPTTATQKVYAKTPKGGDKAASAASETGEIFKTIVFALLIAMVLRIFLFQPFTIPSASMEPNLYEGDYIVVSKWSYGFSKHSIPFSPPLFDGRIMSSAPKRGDIVVFKLPRDNKTDFIKRVIGLPGDRIQMIANKLYINDKPVQDVVVSEQEINDIFGPRPVTEVRETLPEGKSFMTQDFGPGNDLDDTPVYEVPAGHYFMMGDNRDNSIDSRVEQSSGVGMVPAENLVGKAQIILFSWKPGSSLWNPVSWFNVRLDRFFNVLH</sequence>
<evidence type="ECO:0000256" key="7">
    <source>
        <dbReference type="RuleBase" id="RU362042"/>
    </source>
</evidence>
<dbReference type="GO" id="GO:0006465">
    <property type="term" value="P:signal peptide processing"/>
    <property type="evidence" value="ECO:0007669"/>
    <property type="project" value="InterPro"/>
</dbReference>
<dbReference type="InterPro" id="IPR036286">
    <property type="entry name" value="LexA/Signal_pep-like_sf"/>
</dbReference>
<evidence type="ECO:0000313" key="10">
    <source>
        <dbReference type="EMBL" id="KIC59282.1"/>
    </source>
</evidence>
<evidence type="ECO:0000256" key="5">
    <source>
        <dbReference type="ARBA" id="ARBA00022801"/>
    </source>
</evidence>
<keyword evidence="7" id="KW-0645">Protease</keyword>
<gene>
    <name evidence="10" type="ORF">RM53_05650</name>
</gene>
<dbReference type="InterPro" id="IPR019757">
    <property type="entry name" value="Pept_S26A_signal_pept_1_Lys-AS"/>
</dbReference>
<evidence type="ECO:0000256" key="8">
    <source>
        <dbReference type="SAM" id="MobiDB-lite"/>
    </source>
</evidence>
<keyword evidence="7" id="KW-1133">Transmembrane helix</keyword>
<dbReference type="PANTHER" id="PTHR43390">
    <property type="entry name" value="SIGNAL PEPTIDASE I"/>
    <property type="match status" value="1"/>
</dbReference>
<feature type="compositionally biased region" description="Basic and acidic residues" evidence="8">
    <location>
        <begin position="1"/>
        <end position="21"/>
    </location>
</feature>
<evidence type="ECO:0000313" key="11">
    <source>
        <dbReference type="Proteomes" id="UP000031166"/>
    </source>
</evidence>
<dbReference type="AlphaFoldDB" id="A0A0B4CSA3"/>
<dbReference type="PROSITE" id="PS00761">
    <property type="entry name" value="SPASE_I_3"/>
    <property type="match status" value="1"/>
</dbReference>
<keyword evidence="7" id="KW-0812">Transmembrane</keyword>
<evidence type="ECO:0000256" key="2">
    <source>
        <dbReference type="ARBA" id="ARBA00009370"/>
    </source>
</evidence>
<dbReference type="Gene3D" id="2.10.109.10">
    <property type="entry name" value="Umud Fragment, subunit A"/>
    <property type="match status" value="1"/>
</dbReference>
<dbReference type="EMBL" id="JWSY01000008">
    <property type="protein sequence ID" value="KIC59282.1"/>
    <property type="molecule type" value="Genomic_DNA"/>
</dbReference>
<dbReference type="GO" id="GO:0009003">
    <property type="term" value="F:signal peptidase activity"/>
    <property type="evidence" value="ECO:0007669"/>
    <property type="project" value="UniProtKB-EC"/>
</dbReference>
<organism evidence="10 11">
    <name type="scientific">Brevundimonas nasdae</name>
    <dbReference type="NCBI Taxonomy" id="172043"/>
    <lineage>
        <taxon>Bacteria</taxon>
        <taxon>Pseudomonadati</taxon>
        <taxon>Pseudomonadota</taxon>
        <taxon>Alphaproteobacteria</taxon>
        <taxon>Caulobacterales</taxon>
        <taxon>Caulobacteraceae</taxon>
        <taxon>Brevundimonas</taxon>
    </lineage>
</organism>
<proteinExistence type="inferred from homology"/>
<keyword evidence="5 7" id="KW-0378">Hydrolase</keyword>
<evidence type="ECO:0000256" key="4">
    <source>
        <dbReference type="ARBA" id="ARBA00019232"/>
    </source>
</evidence>
<feature type="region of interest" description="Disordered" evidence="8">
    <location>
        <begin position="1"/>
        <end position="51"/>
    </location>
</feature>
<dbReference type="PRINTS" id="PR00727">
    <property type="entry name" value="LEADERPTASE"/>
</dbReference>
<dbReference type="NCBIfam" id="TIGR02227">
    <property type="entry name" value="sigpep_I_bact"/>
    <property type="match status" value="1"/>
</dbReference>
<evidence type="ECO:0000259" key="9">
    <source>
        <dbReference type="Pfam" id="PF10502"/>
    </source>
</evidence>
<feature type="transmembrane region" description="Helical" evidence="7">
    <location>
        <begin position="63"/>
        <end position="82"/>
    </location>
</feature>
<comment type="subcellular location">
    <subcellularLocation>
        <location evidence="7">Membrane</location>
        <topology evidence="7">Single-pass type II membrane protein</topology>
    </subcellularLocation>
</comment>
<dbReference type="PANTHER" id="PTHR43390:SF1">
    <property type="entry name" value="CHLOROPLAST PROCESSING PEPTIDASE"/>
    <property type="match status" value="1"/>
</dbReference>
<comment type="catalytic activity">
    <reaction evidence="1 7">
        <text>Cleavage of hydrophobic, N-terminal signal or leader sequences from secreted and periplasmic proteins.</text>
        <dbReference type="EC" id="3.4.21.89"/>
    </reaction>
</comment>
<dbReference type="PROSITE" id="PS00760">
    <property type="entry name" value="SPASE_I_2"/>
    <property type="match status" value="1"/>
</dbReference>
<name>A0A0B4CSA3_9CAUL</name>
<dbReference type="Pfam" id="PF10502">
    <property type="entry name" value="Peptidase_S26"/>
    <property type="match status" value="1"/>
</dbReference>
<protein>
    <recommendedName>
        <fullName evidence="4 7">Signal peptidase I</fullName>
        <ecNumber evidence="3 7">3.4.21.89</ecNumber>
    </recommendedName>
</protein>
<dbReference type="RefSeq" id="WP_039245180.1">
    <property type="nucleotide sequence ID" value="NZ_JWSY01000008.1"/>
</dbReference>
<comment type="caution">
    <text evidence="10">The sequence shown here is derived from an EMBL/GenBank/DDBJ whole genome shotgun (WGS) entry which is preliminary data.</text>
</comment>
<dbReference type="SUPFAM" id="SSF51306">
    <property type="entry name" value="LexA/Signal peptidase"/>
    <property type="match status" value="1"/>
</dbReference>
<dbReference type="CDD" id="cd06530">
    <property type="entry name" value="S26_SPase_I"/>
    <property type="match status" value="1"/>
</dbReference>
<dbReference type="STRING" id="172043.RM53_05650"/>
<dbReference type="InterPro" id="IPR019533">
    <property type="entry name" value="Peptidase_S26"/>
</dbReference>
<dbReference type="InterPro" id="IPR019758">
    <property type="entry name" value="Pept_S26A_signal_pept_1_CS"/>
</dbReference>
<keyword evidence="7" id="KW-0472">Membrane</keyword>